<dbReference type="HAMAP" id="MF_00527">
    <property type="entry name" value="3MGH"/>
    <property type="match status" value="1"/>
</dbReference>
<dbReference type="PANTHER" id="PTHR10429">
    <property type="entry name" value="DNA-3-METHYLADENINE GLYCOSYLASE"/>
    <property type="match status" value="1"/>
</dbReference>
<evidence type="ECO:0000256" key="1">
    <source>
        <dbReference type="ARBA" id="ARBA00009232"/>
    </source>
</evidence>
<dbReference type="CDD" id="cd00540">
    <property type="entry name" value="AAG"/>
    <property type="match status" value="1"/>
</dbReference>
<comment type="similarity">
    <text evidence="1">Belongs to the DNA glycosylase MPG family.</text>
</comment>
<dbReference type="EC" id="3.2.2.-" evidence="5"/>
<dbReference type="PANTHER" id="PTHR10429:SF0">
    <property type="entry name" value="DNA-3-METHYLADENINE GLYCOSYLASE"/>
    <property type="match status" value="1"/>
</dbReference>
<keyword evidence="2" id="KW-0227">DNA damage</keyword>
<dbReference type="EMBL" id="AUZY01007082">
    <property type="protein sequence ID" value="EQD51597.1"/>
    <property type="molecule type" value="Genomic_DNA"/>
</dbReference>
<evidence type="ECO:0000313" key="5">
    <source>
        <dbReference type="EMBL" id="EQD51597.1"/>
    </source>
</evidence>
<evidence type="ECO:0000256" key="3">
    <source>
        <dbReference type="ARBA" id="ARBA00022801"/>
    </source>
</evidence>
<gene>
    <name evidence="5" type="ORF">B1B_10954</name>
</gene>
<name>T1A3S0_9ZZZZ</name>
<keyword evidence="4" id="KW-0234">DNA repair</keyword>
<reference evidence="5" key="1">
    <citation type="submission" date="2013-08" db="EMBL/GenBank/DDBJ databases">
        <authorList>
            <person name="Mendez C."/>
            <person name="Richter M."/>
            <person name="Ferrer M."/>
            <person name="Sanchez J."/>
        </authorList>
    </citation>
    <scope>NUCLEOTIDE SEQUENCE</scope>
</reference>
<dbReference type="InterPro" id="IPR011034">
    <property type="entry name" value="Formyl_transferase-like_C_sf"/>
</dbReference>
<dbReference type="Pfam" id="PF02245">
    <property type="entry name" value="Pur_DNA_glyco"/>
    <property type="match status" value="1"/>
</dbReference>
<protein>
    <submittedName>
        <fullName evidence="5">Methylpurine-DNA glycosylase (MPG)</fullName>
        <ecNumber evidence="5">3.2.2.-</ecNumber>
    </submittedName>
</protein>
<evidence type="ECO:0000256" key="4">
    <source>
        <dbReference type="ARBA" id="ARBA00023204"/>
    </source>
</evidence>
<dbReference type="AlphaFoldDB" id="T1A3S0"/>
<keyword evidence="5" id="KW-0326">Glycosidase</keyword>
<dbReference type="SUPFAM" id="SSF50486">
    <property type="entry name" value="FMT C-terminal domain-like"/>
    <property type="match status" value="1"/>
</dbReference>
<organism evidence="5">
    <name type="scientific">mine drainage metagenome</name>
    <dbReference type="NCBI Taxonomy" id="410659"/>
    <lineage>
        <taxon>unclassified sequences</taxon>
        <taxon>metagenomes</taxon>
        <taxon>ecological metagenomes</taxon>
    </lineage>
</organism>
<dbReference type="InterPro" id="IPR036995">
    <property type="entry name" value="MPG_sf"/>
</dbReference>
<accession>T1A3S0</accession>
<sequence length="209" mass="22856">MLAGIGGRRLAVTARGRTAPFEAGGTVPRPLERPFFSRPSPVVARALLGCWLVRRRQGELLRVQLCETEAYLGHEDPASHARRGPTQRNLPMFGPPGRAYVYFVYGMHYCFNIVTGEEGTAAAVLVRGAMPLAEAPLRVDGPARLCKALSIGREQNGIDLCDPLAGEIWLERGRRPLGSRVVVSPRIGVRDRTPWRFALALAAAPRLPL</sequence>
<dbReference type="GO" id="GO:0003905">
    <property type="term" value="F:alkylbase DNA N-glycosylase activity"/>
    <property type="evidence" value="ECO:0007669"/>
    <property type="project" value="InterPro"/>
</dbReference>
<dbReference type="GO" id="GO:0003677">
    <property type="term" value="F:DNA binding"/>
    <property type="evidence" value="ECO:0007669"/>
    <property type="project" value="InterPro"/>
</dbReference>
<comment type="caution">
    <text evidence="5">The sequence shown here is derived from an EMBL/GenBank/DDBJ whole genome shotgun (WGS) entry which is preliminary data.</text>
</comment>
<dbReference type="GO" id="GO:0006284">
    <property type="term" value="P:base-excision repair"/>
    <property type="evidence" value="ECO:0007669"/>
    <property type="project" value="InterPro"/>
</dbReference>
<proteinExistence type="inferred from homology"/>
<dbReference type="NCBIfam" id="TIGR00567">
    <property type="entry name" value="3mg"/>
    <property type="match status" value="1"/>
</dbReference>
<keyword evidence="3 5" id="KW-0378">Hydrolase</keyword>
<dbReference type="Gene3D" id="3.10.300.10">
    <property type="entry name" value="Methylpurine-DNA glycosylase (MPG)"/>
    <property type="match status" value="1"/>
</dbReference>
<evidence type="ECO:0000256" key="2">
    <source>
        <dbReference type="ARBA" id="ARBA00022763"/>
    </source>
</evidence>
<dbReference type="InterPro" id="IPR003180">
    <property type="entry name" value="MPG"/>
</dbReference>
<reference evidence="5" key="2">
    <citation type="journal article" date="2014" name="ISME J.">
        <title>Microbial stratification in low pH oxic and suboxic macroscopic growths along an acid mine drainage.</title>
        <authorList>
            <person name="Mendez-Garcia C."/>
            <person name="Mesa V."/>
            <person name="Sprenger R.R."/>
            <person name="Richter M."/>
            <person name="Diez M.S."/>
            <person name="Solano J."/>
            <person name="Bargiela R."/>
            <person name="Golyshina O.V."/>
            <person name="Manteca A."/>
            <person name="Ramos J.L."/>
            <person name="Gallego J.R."/>
            <person name="Llorente I."/>
            <person name="Martins Dos Santos V.A."/>
            <person name="Jensen O.N."/>
            <person name="Pelaez A.I."/>
            <person name="Sanchez J."/>
            <person name="Ferrer M."/>
        </authorList>
    </citation>
    <scope>NUCLEOTIDE SEQUENCE</scope>
</reference>